<comment type="caution">
    <text evidence="1">The sequence shown here is derived from an EMBL/GenBank/DDBJ whole genome shotgun (WGS) entry which is preliminary data.</text>
</comment>
<keyword evidence="2" id="KW-1185">Reference proteome</keyword>
<sequence length="167" mass="18436">MRNLPKVLGLIVAATCFASIWTSCEKPATDAHLVATEIDSLKKQASLAYVPGTGEIMNGIVQPHHYKLWLAGHNSNWKLAAYEAGLLNGGFKRIEKYHAGSKTAQAVPMIYPELAAINKAIESKDRDKFDKEFVALTKMCNICHQATGYDFNIILVPGKPAFENQQF</sequence>
<evidence type="ECO:0000313" key="1">
    <source>
        <dbReference type="EMBL" id="TWJ03498.1"/>
    </source>
</evidence>
<dbReference type="RefSeq" id="WP_144910261.1">
    <property type="nucleotide sequence ID" value="NZ_VLLI01000002.1"/>
</dbReference>
<protein>
    <recommendedName>
        <fullName evidence="3">Cytochrome c</fullName>
    </recommendedName>
</protein>
<reference evidence="1 2" key="1">
    <citation type="submission" date="2019-07" db="EMBL/GenBank/DDBJ databases">
        <title>Genomic Encyclopedia of Archaeal and Bacterial Type Strains, Phase II (KMG-II): from individual species to whole genera.</title>
        <authorList>
            <person name="Goeker M."/>
        </authorList>
    </citation>
    <scope>NUCLEOTIDE SEQUENCE [LARGE SCALE GENOMIC DNA]</scope>
    <source>
        <strain evidence="1 2">ATCC BAA-1854</strain>
    </source>
</reference>
<accession>A0A562UCG6</accession>
<dbReference type="OrthoDB" id="6402114at2"/>
<proteinExistence type="predicted"/>
<evidence type="ECO:0000313" key="2">
    <source>
        <dbReference type="Proteomes" id="UP000317010"/>
    </source>
</evidence>
<dbReference type="AlphaFoldDB" id="A0A562UCG6"/>
<evidence type="ECO:0008006" key="3">
    <source>
        <dbReference type="Google" id="ProtNLM"/>
    </source>
</evidence>
<name>A0A562UCG6_9SPHI</name>
<organism evidence="1 2">
    <name type="scientific">Mucilaginibacter frigoritolerans</name>
    <dbReference type="NCBI Taxonomy" id="652788"/>
    <lineage>
        <taxon>Bacteria</taxon>
        <taxon>Pseudomonadati</taxon>
        <taxon>Bacteroidota</taxon>
        <taxon>Sphingobacteriia</taxon>
        <taxon>Sphingobacteriales</taxon>
        <taxon>Sphingobacteriaceae</taxon>
        <taxon>Mucilaginibacter</taxon>
    </lineage>
</organism>
<dbReference type="Proteomes" id="UP000317010">
    <property type="component" value="Unassembled WGS sequence"/>
</dbReference>
<gene>
    <name evidence="1" type="ORF">JN11_01044</name>
</gene>
<dbReference type="PROSITE" id="PS51257">
    <property type="entry name" value="PROKAR_LIPOPROTEIN"/>
    <property type="match status" value="1"/>
</dbReference>
<dbReference type="EMBL" id="VLLI01000002">
    <property type="protein sequence ID" value="TWJ03498.1"/>
    <property type="molecule type" value="Genomic_DNA"/>
</dbReference>